<dbReference type="Gene3D" id="2.60.120.1440">
    <property type="match status" value="1"/>
</dbReference>
<dbReference type="Gene3D" id="3.55.50.30">
    <property type="match status" value="1"/>
</dbReference>
<dbReference type="InterPro" id="IPR032508">
    <property type="entry name" value="FecR_C"/>
</dbReference>
<reference evidence="4" key="1">
    <citation type="submission" date="2017-09" db="EMBL/GenBank/DDBJ databases">
        <authorList>
            <person name="Varghese N."/>
            <person name="Submissions S."/>
        </authorList>
    </citation>
    <scope>NUCLEOTIDE SEQUENCE [LARGE SCALE GENOMIC DNA]</scope>
    <source>
        <strain evidence="4">DSM 29961</strain>
    </source>
</reference>
<organism evidence="3 4">
    <name type="scientific">Spirosoma fluviale</name>
    <dbReference type="NCBI Taxonomy" id="1597977"/>
    <lineage>
        <taxon>Bacteria</taxon>
        <taxon>Pseudomonadati</taxon>
        <taxon>Bacteroidota</taxon>
        <taxon>Cytophagia</taxon>
        <taxon>Cytophagales</taxon>
        <taxon>Cytophagaceae</taxon>
        <taxon>Spirosoma</taxon>
    </lineage>
</organism>
<dbReference type="InterPro" id="IPR012373">
    <property type="entry name" value="Ferrdict_sens_TM"/>
</dbReference>
<evidence type="ECO:0000313" key="3">
    <source>
        <dbReference type="EMBL" id="SOD79381.1"/>
    </source>
</evidence>
<dbReference type="Proteomes" id="UP000219452">
    <property type="component" value="Unassembled WGS sequence"/>
</dbReference>
<evidence type="ECO:0000259" key="1">
    <source>
        <dbReference type="Pfam" id="PF04773"/>
    </source>
</evidence>
<name>A0A286F824_9BACT</name>
<dbReference type="PANTHER" id="PTHR30273:SF2">
    <property type="entry name" value="PROTEIN FECR"/>
    <property type="match status" value="1"/>
</dbReference>
<dbReference type="OrthoDB" id="924226at2"/>
<feature type="domain" description="Protein FecR C-terminal" evidence="2">
    <location>
        <begin position="287"/>
        <end position="354"/>
    </location>
</feature>
<dbReference type="RefSeq" id="WP_097124608.1">
    <property type="nucleotide sequence ID" value="NZ_OCNH01000001.1"/>
</dbReference>
<evidence type="ECO:0000259" key="2">
    <source>
        <dbReference type="Pfam" id="PF16344"/>
    </source>
</evidence>
<dbReference type="EMBL" id="OCNH01000001">
    <property type="protein sequence ID" value="SOD79381.1"/>
    <property type="molecule type" value="Genomic_DNA"/>
</dbReference>
<dbReference type="AlphaFoldDB" id="A0A286F824"/>
<dbReference type="PIRSF" id="PIRSF018266">
    <property type="entry name" value="FecR"/>
    <property type="match status" value="1"/>
</dbReference>
<protein>
    <submittedName>
        <fullName evidence="3">FecR family protein</fullName>
    </submittedName>
</protein>
<feature type="domain" description="FecR protein" evidence="1">
    <location>
        <begin position="147"/>
        <end position="235"/>
    </location>
</feature>
<sequence length="360" mass="40601">MDFPAGDFSTVEDFLENDAFRTWVMERRWEDQLVWQQWLSNHPEKIDLYEQAVAIFLTLQGEKVALSDQEVKEKTKQILDQIPDAEIPVRPLLSGQWGRWAAAASVLLLLIWWQAGQPASRSIAGLFTGETPALAAGKWKIVKNVADRSVTVLLPEQSSVLLSVNSQIRFRMGTDDLLREVYLQGEGFFEVAKNPAKPFIVYTDRLTTRVTGTSFQVRSFANESNAFVKVKTGKVSVTPVSFPGSTEKEVLLAVHQQLSLNSKTDKVEKKVNRPLESGTSEIITHQFKFDFTPVPEVFTQLEAEYHMPIVYNRELLKNCTFTGQLDDVPFPEKIRLVCQTIESSFSVVNNQVVIQSAGCN</sequence>
<gene>
    <name evidence="3" type="ORF">SAMN06269250_0939</name>
</gene>
<dbReference type="InterPro" id="IPR006860">
    <property type="entry name" value="FecR"/>
</dbReference>
<dbReference type="Pfam" id="PF04773">
    <property type="entry name" value="FecR"/>
    <property type="match status" value="1"/>
</dbReference>
<accession>A0A286F824</accession>
<evidence type="ECO:0000313" key="4">
    <source>
        <dbReference type="Proteomes" id="UP000219452"/>
    </source>
</evidence>
<keyword evidence="4" id="KW-1185">Reference proteome</keyword>
<dbReference type="Pfam" id="PF16344">
    <property type="entry name" value="FecR_C"/>
    <property type="match status" value="1"/>
</dbReference>
<proteinExistence type="predicted"/>
<dbReference type="GO" id="GO:0016989">
    <property type="term" value="F:sigma factor antagonist activity"/>
    <property type="evidence" value="ECO:0007669"/>
    <property type="project" value="TreeGrafter"/>
</dbReference>
<dbReference type="PANTHER" id="PTHR30273">
    <property type="entry name" value="PERIPLASMIC SIGNAL SENSOR AND SIGMA FACTOR ACTIVATOR FECR-RELATED"/>
    <property type="match status" value="1"/>
</dbReference>